<evidence type="ECO:0000313" key="1">
    <source>
        <dbReference type="EMBL" id="NMF04532.1"/>
    </source>
</evidence>
<evidence type="ECO:0000313" key="2">
    <source>
        <dbReference type="Proteomes" id="UP000587880"/>
    </source>
</evidence>
<dbReference type="RefSeq" id="WP_168981529.1">
    <property type="nucleotide sequence ID" value="NZ_JABAGD010000010.1"/>
</dbReference>
<accession>A0A7X9XNI5</accession>
<organism evidence="1 2">
    <name type="scientific">Clostridium beijerinckii</name>
    <name type="common">Clostridium MP</name>
    <dbReference type="NCBI Taxonomy" id="1520"/>
    <lineage>
        <taxon>Bacteria</taxon>
        <taxon>Bacillati</taxon>
        <taxon>Bacillota</taxon>
        <taxon>Clostridia</taxon>
        <taxon>Eubacteriales</taxon>
        <taxon>Clostridiaceae</taxon>
        <taxon>Clostridium</taxon>
    </lineage>
</organism>
<reference evidence="1 2" key="1">
    <citation type="submission" date="2020-04" db="EMBL/GenBank/DDBJ databases">
        <authorList>
            <person name="Hitch T.C.A."/>
            <person name="Wylensek D."/>
            <person name="Clavel T."/>
        </authorList>
    </citation>
    <scope>NUCLEOTIDE SEQUENCE [LARGE SCALE GENOMIC DNA]</scope>
    <source>
        <strain evidence="1 2">WB01_NA02</strain>
    </source>
</reference>
<sequence>MLCYNCSKNCEKEMYKVKIIDEHGNRREEETCSISCADNLKNKYANLHQQRVNDIMYQTYQRLF</sequence>
<dbReference type="AlphaFoldDB" id="A0A7X9XNI5"/>
<name>A0A7X9XNI5_CLOBE</name>
<proteinExistence type="predicted"/>
<gene>
    <name evidence="1" type="ORF">HF849_07110</name>
</gene>
<protein>
    <submittedName>
        <fullName evidence="1">Uncharacterized protein</fullName>
    </submittedName>
</protein>
<dbReference type="EMBL" id="JABAGD010000010">
    <property type="protein sequence ID" value="NMF04532.1"/>
    <property type="molecule type" value="Genomic_DNA"/>
</dbReference>
<dbReference type="Proteomes" id="UP000587880">
    <property type="component" value="Unassembled WGS sequence"/>
</dbReference>
<comment type="caution">
    <text evidence="1">The sequence shown here is derived from an EMBL/GenBank/DDBJ whole genome shotgun (WGS) entry which is preliminary data.</text>
</comment>